<accession>A0A1Z5KTG4</accession>
<dbReference type="PROSITE" id="PS51296">
    <property type="entry name" value="RIESKE"/>
    <property type="match status" value="1"/>
</dbReference>
<dbReference type="InParanoid" id="A0A1Z5KTG4"/>
<keyword evidence="12" id="KW-0411">Iron-sulfur</keyword>
<dbReference type="Gene3D" id="2.102.10.10">
    <property type="entry name" value="Rieske [2Fe-2S] iron-sulphur domain"/>
    <property type="match status" value="1"/>
</dbReference>
<evidence type="ECO:0000256" key="1">
    <source>
        <dbReference type="ARBA" id="ARBA00004229"/>
    </source>
</evidence>
<dbReference type="InterPro" id="IPR013626">
    <property type="entry name" value="PaO"/>
</dbReference>
<name>A0A1Z5KTG4_FISSO</name>
<evidence type="ECO:0000256" key="8">
    <source>
        <dbReference type="ARBA" id="ARBA00022946"/>
    </source>
</evidence>
<dbReference type="PANTHER" id="PTHR21266:SF32">
    <property type="entry name" value="CHOLESTEROL 7-DESATURASE NVD"/>
    <property type="match status" value="1"/>
</dbReference>
<keyword evidence="3" id="KW-0150">Chloroplast</keyword>
<keyword evidence="4" id="KW-0934">Plastid</keyword>
<keyword evidence="5" id="KW-0812">Transmembrane</keyword>
<evidence type="ECO:0000256" key="13">
    <source>
        <dbReference type="ARBA" id="ARBA00023136"/>
    </source>
</evidence>
<proteinExistence type="predicted"/>
<dbReference type="EMBL" id="BDSP01000292">
    <property type="protein sequence ID" value="GAX29596.1"/>
    <property type="molecule type" value="Genomic_DNA"/>
</dbReference>
<keyword evidence="9" id="KW-1133">Transmembrane helix</keyword>
<sequence length="546" mass="62011">MLLLIVQFLLLVARKEGFALLTGRPSRGNHFFPQKESQRLTSFYSSLHSTTSSSPSWDDFDYLQHWYPVSWACDIKLNRPTQVSLFDMSYAVAITKTNDTLSVLAYEDRCPHRGAALSEGRVTETGYLQCAYHGWSFDQQGKCVQIPQSPAKSSQYSTRACANAVPAILHQGLVWLWPGPVINNDVTLLPSPPSVPEMDDPAFKVTRTVRDFPCIDWTLLLSNIMDPDHGMFAHQASAFDMYSASPEFQMQVEQSFDSAGWQMVCKVPAQEKLRNKDRILRGLGTKAMPTKITGVTAFHAPTHVTISRRNEQGETSFVTAFWVCPTGTGRSRFFSAAVGKLPFLPPRWLFHALSNQFLDQDTVLVASQQPPVLLAEVKCLEENKQSMRQGSAKVGARTNLFVYQSPTDRLVRLIDTFWDATLAKAPRRSETLLSMKATGLLKFIPPRHVVLDRQEQHLDICPDSQDTVRNCEFIKRTSLVVTAAWVLRTFLNKNVNARMFWWIPVLFSGAGWSAEWIRKQFYYNHPEANRDRDLKNIPKKMWLDPK</sequence>
<keyword evidence="6" id="KW-0001">2Fe-2S</keyword>
<evidence type="ECO:0000256" key="6">
    <source>
        <dbReference type="ARBA" id="ARBA00022714"/>
    </source>
</evidence>
<evidence type="ECO:0000313" key="16">
    <source>
        <dbReference type="EMBL" id="GAX29596.1"/>
    </source>
</evidence>
<dbReference type="AlphaFoldDB" id="A0A1Z5KTG4"/>
<dbReference type="GO" id="GO:0010277">
    <property type="term" value="F:chlorophyllide a oxygenase activity"/>
    <property type="evidence" value="ECO:0007669"/>
    <property type="project" value="InterPro"/>
</dbReference>
<dbReference type="Pfam" id="PF00355">
    <property type="entry name" value="Rieske"/>
    <property type="match status" value="1"/>
</dbReference>
<dbReference type="OrthoDB" id="426882at2759"/>
<gene>
    <name evidence="16" type="ORF">FisN_24Lh053</name>
</gene>
<dbReference type="InterPro" id="IPR017941">
    <property type="entry name" value="Rieske_2Fe-2S"/>
</dbReference>
<evidence type="ECO:0000256" key="3">
    <source>
        <dbReference type="ARBA" id="ARBA00022528"/>
    </source>
</evidence>
<evidence type="ECO:0000313" key="17">
    <source>
        <dbReference type="Proteomes" id="UP000198406"/>
    </source>
</evidence>
<feature type="domain" description="Rieske" evidence="15">
    <location>
        <begin position="66"/>
        <end position="176"/>
    </location>
</feature>
<evidence type="ECO:0000256" key="12">
    <source>
        <dbReference type="ARBA" id="ARBA00023014"/>
    </source>
</evidence>
<evidence type="ECO:0000256" key="4">
    <source>
        <dbReference type="ARBA" id="ARBA00022640"/>
    </source>
</evidence>
<protein>
    <recommendedName>
        <fullName evidence="15">Rieske domain-containing protein</fullName>
    </recommendedName>
</protein>
<keyword evidence="10" id="KW-0560">Oxidoreductase</keyword>
<evidence type="ECO:0000256" key="11">
    <source>
        <dbReference type="ARBA" id="ARBA00023004"/>
    </source>
</evidence>
<dbReference type="Gene3D" id="3.90.380.10">
    <property type="entry name" value="Naphthalene 1,2-dioxygenase Alpha Subunit, Chain A, domain 1"/>
    <property type="match status" value="1"/>
</dbReference>
<evidence type="ECO:0000259" key="15">
    <source>
        <dbReference type="PROSITE" id="PS51296"/>
    </source>
</evidence>
<dbReference type="SUPFAM" id="SSF50022">
    <property type="entry name" value="ISP domain"/>
    <property type="match status" value="1"/>
</dbReference>
<dbReference type="GO" id="GO:0046872">
    <property type="term" value="F:metal ion binding"/>
    <property type="evidence" value="ECO:0007669"/>
    <property type="project" value="UniProtKB-KW"/>
</dbReference>
<evidence type="ECO:0000256" key="2">
    <source>
        <dbReference type="ARBA" id="ARBA00004370"/>
    </source>
</evidence>
<feature type="signal peptide" evidence="14">
    <location>
        <begin position="1"/>
        <end position="17"/>
    </location>
</feature>
<dbReference type="SUPFAM" id="SSF55961">
    <property type="entry name" value="Bet v1-like"/>
    <property type="match status" value="1"/>
</dbReference>
<keyword evidence="11" id="KW-0408">Iron</keyword>
<evidence type="ECO:0000256" key="10">
    <source>
        <dbReference type="ARBA" id="ARBA00023002"/>
    </source>
</evidence>
<evidence type="ECO:0000256" key="9">
    <source>
        <dbReference type="ARBA" id="ARBA00022989"/>
    </source>
</evidence>
<dbReference type="GO" id="GO:0016020">
    <property type="term" value="C:membrane"/>
    <property type="evidence" value="ECO:0007669"/>
    <property type="project" value="UniProtKB-SubCell"/>
</dbReference>
<organism evidence="16 17">
    <name type="scientific">Fistulifera solaris</name>
    <name type="common">Oleaginous diatom</name>
    <dbReference type="NCBI Taxonomy" id="1519565"/>
    <lineage>
        <taxon>Eukaryota</taxon>
        <taxon>Sar</taxon>
        <taxon>Stramenopiles</taxon>
        <taxon>Ochrophyta</taxon>
        <taxon>Bacillariophyta</taxon>
        <taxon>Bacillariophyceae</taxon>
        <taxon>Bacillariophycidae</taxon>
        <taxon>Naviculales</taxon>
        <taxon>Naviculaceae</taxon>
        <taxon>Fistulifera</taxon>
    </lineage>
</organism>
<keyword evidence="13" id="KW-0472">Membrane</keyword>
<dbReference type="PANTHER" id="PTHR21266">
    <property type="entry name" value="IRON-SULFUR DOMAIN CONTAINING PROTEIN"/>
    <property type="match status" value="1"/>
</dbReference>
<evidence type="ECO:0000256" key="5">
    <source>
        <dbReference type="ARBA" id="ARBA00022692"/>
    </source>
</evidence>
<comment type="subcellular location">
    <subcellularLocation>
        <location evidence="2">Membrane</location>
    </subcellularLocation>
    <subcellularLocation>
        <location evidence="1">Plastid</location>
        <location evidence="1">Chloroplast</location>
    </subcellularLocation>
</comment>
<evidence type="ECO:0000256" key="14">
    <source>
        <dbReference type="SAM" id="SignalP"/>
    </source>
</evidence>
<comment type="caution">
    <text evidence="16">The sequence shown here is derived from an EMBL/GenBank/DDBJ whole genome shotgun (WGS) entry which is preliminary data.</text>
</comment>
<dbReference type="GO" id="GO:0009507">
    <property type="term" value="C:chloroplast"/>
    <property type="evidence" value="ECO:0007669"/>
    <property type="project" value="UniProtKB-SubCell"/>
</dbReference>
<reference evidence="16 17" key="1">
    <citation type="journal article" date="2015" name="Plant Cell">
        <title>Oil accumulation by the oleaginous diatom Fistulifera solaris as revealed by the genome and transcriptome.</title>
        <authorList>
            <person name="Tanaka T."/>
            <person name="Maeda Y."/>
            <person name="Veluchamy A."/>
            <person name="Tanaka M."/>
            <person name="Abida H."/>
            <person name="Marechal E."/>
            <person name="Bowler C."/>
            <person name="Muto M."/>
            <person name="Sunaga Y."/>
            <person name="Tanaka M."/>
            <person name="Yoshino T."/>
            <person name="Taniguchi T."/>
            <person name="Fukuda Y."/>
            <person name="Nemoto M."/>
            <person name="Matsumoto M."/>
            <person name="Wong P.S."/>
            <person name="Aburatani S."/>
            <person name="Fujibuchi W."/>
        </authorList>
    </citation>
    <scope>NUCLEOTIDE SEQUENCE [LARGE SCALE GENOMIC DNA]</scope>
    <source>
        <strain evidence="16 17">JPCC DA0580</strain>
    </source>
</reference>
<keyword evidence="17" id="KW-1185">Reference proteome</keyword>
<keyword evidence="14" id="KW-0732">Signal</keyword>
<dbReference type="InterPro" id="IPR036922">
    <property type="entry name" value="Rieske_2Fe-2S_sf"/>
</dbReference>
<keyword evidence="7" id="KW-0479">Metal-binding</keyword>
<keyword evidence="8" id="KW-0809">Transit peptide</keyword>
<dbReference type="Pfam" id="PF08417">
    <property type="entry name" value="PaO"/>
    <property type="match status" value="1"/>
</dbReference>
<dbReference type="InterPro" id="IPR050584">
    <property type="entry name" value="Cholesterol_7-desaturase"/>
</dbReference>
<evidence type="ECO:0000256" key="7">
    <source>
        <dbReference type="ARBA" id="ARBA00022723"/>
    </source>
</evidence>
<dbReference type="Proteomes" id="UP000198406">
    <property type="component" value="Unassembled WGS sequence"/>
</dbReference>
<dbReference type="GO" id="GO:0051537">
    <property type="term" value="F:2 iron, 2 sulfur cluster binding"/>
    <property type="evidence" value="ECO:0007669"/>
    <property type="project" value="UniProtKB-KW"/>
</dbReference>
<feature type="chain" id="PRO_5012193570" description="Rieske domain-containing protein" evidence="14">
    <location>
        <begin position="18"/>
        <end position="546"/>
    </location>
</feature>